<keyword evidence="2" id="KW-1185">Reference proteome</keyword>
<evidence type="ECO:0000313" key="2">
    <source>
        <dbReference type="Proteomes" id="UP001163324"/>
    </source>
</evidence>
<dbReference type="Proteomes" id="UP001163324">
    <property type="component" value="Chromosome 2"/>
</dbReference>
<dbReference type="EMBL" id="CM047941">
    <property type="protein sequence ID" value="KAI9902596.1"/>
    <property type="molecule type" value="Genomic_DNA"/>
</dbReference>
<accession>A0ACC0V884</accession>
<reference evidence="1" key="1">
    <citation type="submission" date="2022-10" db="EMBL/GenBank/DDBJ databases">
        <title>Complete Genome of Trichothecium roseum strain YXFP-22015, a Plant Pathogen Isolated from Citrus.</title>
        <authorList>
            <person name="Wang Y."/>
            <person name="Zhu L."/>
        </authorList>
    </citation>
    <scope>NUCLEOTIDE SEQUENCE</scope>
    <source>
        <strain evidence="1">YXFP-22015</strain>
    </source>
</reference>
<proteinExistence type="predicted"/>
<name>A0ACC0V884_9HYPO</name>
<comment type="caution">
    <text evidence="1">The sequence shown here is derived from an EMBL/GenBank/DDBJ whole genome shotgun (WGS) entry which is preliminary data.</text>
</comment>
<gene>
    <name evidence="1" type="ORF">N3K66_001948</name>
</gene>
<protein>
    <submittedName>
        <fullName evidence="1">Uncharacterized protein</fullName>
    </submittedName>
</protein>
<organism evidence="1 2">
    <name type="scientific">Trichothecium roseum</name>
    <dbReference type="NCBI Taxonomy" id="47278"/>
    <lineage>
        <taxon>Eukaryota</taxon>
        <taxon>Fungi</taxon>
        <taxon>Dikarya</taxon>
        <taxon>Ascomycota</taxon>
        <taxon>Pezizomycotina</taxon>
        <taxon>Sordariomycetes</taxon>
        <taxon>Hypocreomycetidae</taxon>
        <taxon>Hypocreales</taxon>
        <taxon>Hypocreales incertae sedis</taxon>
        <taxon>Trichothecium</taxon>
    </lineage>
</organism>
<sequence>MDAPATTSIALLLPGLDPQALEASILSANKDITTFVLQCAEGTDIGDCGLVDPFTMAQGPKTLSMHMDYSDEGSVSINDIDCKLDFPNDELDCEVWASYSMNDEPEFESSTRTVMTGLSDLVLDVVVTAGLDKLSDSPATTTADGDATTATSSSDSQETESATEGGASTTLASVTSSSGTTTTTSDATSTPETTDGDDDSAAPKAGLNALLAGVALFVGGALLL</sequence>
<evidence type="ECO:0000313" key="1">
    <source>
        <dbReference type="EMBL" id="KAI9902596.1"/>
    </source>
</evidence>